<protein>
    <recommendedName>
        <fullName evidence="5">Zn(2)-C6 fungal-type domain-containing protein</fullName>
    </recommendedName>
</protein>
<evidence type="ECO:0000256" key="4">
    <source>
        <dbReference type="SAM" id="Phobius"/>
    </source>
</evidence>
<dbReference type="InterPro" id="IPR036864">
    <property type="entry name" value="Zn2-C6_fun-type_DNA-bd_sf"/>
</dbReference>
<dbReference type="AlphaFoldDB" id="A0A4S9BFZ3"/>
<keyword evidence="4" id="KW-0472">Membrane</keyword>
<dbReference type="EMBL" id="QZAR01000039">
    <property type="protein sequence ID" value="THW92225.1"/>
    <property type="molecule type" value="Genomic_DNA"/>
</dbReference>
<dbReference type="InterPro" id="IPR001138">
    <property type="entry name" value="Zn2Cys6_DnaBD"/>
</dbReference>
<keyword evidence="4" id="KW-0812">Transmembrane</keyword>
<dbReference type="InterPro" id="IPR007219">
    <property type="entry name" value="XnlR_reg_dom"/>
</dbReference>
<name>A0A4S9BFZ3_AURPU</name>
<dbReference type="PANTHER" id="PTHR31668">
    <property type="entry name" value="GLUCOSE TRANSPORT TRANSCRIPTION REGULATOR RGT1-RELATED-RELATED"/>
    <property type="match status" value="1"/>
</dbReference>
<dbReference type="CDD" id="cd12148">
    <property type="entry name" value="fungal_TF_MHR"/>
    <property type="match status" value="1"/>
</dbReference>
<dbReference type="PROSITE" id="PS50048">
    <property type="entry name" value="ZN2_CY6_FUNGAL_2"/>
    <property type="match status" value="1"/>
</dbReference>
<dbReference type="Gene3D" id="4.10.240.10">
    <property type="entry name" value="Zn(2)-C6 fungal-type DNA-binding domain"/>
    <property type="match status" value="1"/>
</dbReference>
<feature type="domain" description="Zn(2)-C6 fungal-type" evidence="5">
    <location>
        <begin position="59"/>
        <end position="98"/>
    </location>
</feature>
<dbReference type="InterPro" id="IPR050797">
    <property type="entry name" value="Carb_Metab_Trans_Reg"/>
</dbReference>
<comment type="caution">
    <text evidence="6">The sequence shown here is derived from an EMBL/GenBank/DDBJ whole genome shotgun (WGS) entry which is preliminary data.</text>
</comment>
<dbReference type="GO" id="GO:0006351">
    <property type="term" value="P:DNA-templated transcription"/>
    <property type="evidence" value="ECO:0007669"/>
    <property type="project" value="InterPro"/>
</dbReference>
<dbReference type="Pfam" id="PF00172">
    <property type="entry name" value="Zn_clus"/>
    <property type="match status" value="1"/>
</dbReference>
<keyword evidence="4" id="KW-1133">Transmembrane helix</keyword>
<evidence type="ECO:0000256" key="2">
    <source>
        <dbReference type="ARBA" id="ARBA00023242"/>
    </source>
</evidence>
<keyword evidence="2" id="KW-0539">Nucleus</keyword>
<evidence type="ECO:0000256" key="3">
    <source>
        <dbReference type="SAM" id="MobiDB-lite"/>
    </source>
</evidence>
<reference evidence="6 7" key="1">
    <citation type="submission" date="2018-10" db="EMBL/GenBank/DDBJ databases">
        <title>Fifty Aureobasidium pullulans genomes reveal a recombining polyextremotolerant generalist.</title>
        <authorList>
            <person name="Gostincar C."/>
            <person name="Turk M."/>
            <person name="Zajc J."/>
            <person name="Gunde-Cimerman N."/>
        </authorList>
    </citation>
    <scope>NUCLEOTIDE SEQUENCE [LARGE SCALE GENOMIC DNA]</scope>
    <source>
        <strain evidence="6 7">EXF-10507</strain>
    </source>
</reference>
<dbReference type="SUPFAM" id="SSF57701">
    <property type="entry name" value="Zn2/Cys6 DNA-binding domain"/>
    <property type="match status" value="1"/>
</dbReference>
<feature type="compositionally biased region" description="Polar residues" evidence="3">
    <location>
        <begin position="138"/>
        <end position="165"/>
    </location>
</feature>
<feature type="transmembrane region" description="Helical" evidence="4">
    <location>
        <begin position="264"/>
        <end position="283"/>
    </location>
</feature>
<dbReference type="GO" id="GO:0000981">
    <property type="term" value="F:DNA-binding transcription factor activity, RNA polymerase II-specific"/>
    <property type="evidence" value="ECO:0007669"/>
    <property type="project" value="InterPro"/>
</dbReference>
<feature type="compositionally biased region" description="Polar residues" evidence="3">
    <location>
        <begin position="114"/>
        <end position="124"/>
    </location>
</feature>
<evidence type="ECO:0000259" key="5">
    <source>
        <dbReference type="PROSITE" id="PS50048"/>
    </source>
</evidence>
<dbReference type="Pfam" id="PF04082">
    <property type="entry name" value="Fungal_trans"/>
    <property type="match status" value="1"/>
</dbReference>
<keyword evidence="1" id="KW-0479">Metal-binding</keyword>
<organism evidence="6 7">
    <name type="scientific">Aureobasidium pullulans</name>
    <name type="common">Black yeast</name>
    <name type="synonym">Pullularia pullulans</name>
    <dbReference type="NCBI Taxonomy" id="5580"/>
    <lineage>
        <taxon>Eukaryota</taxon>
        <taxon>Fungi</taxon>
        <taxon>Dikarya</taxon>
        <taxon>Ascomycota</taxon>
        <taxon>Pezizomycotina</taxon>
        <taxon>Dothideomycetes</taxon>
        <taxon>Dothideomycetidae</taxon>
        <taxon>Dothideales</taxon>
        <taxon>Saccotheciaceae</taxon>
        <taxon>Aureobasidium</taxon>
    </lineage>
</organism>
<evidence type="ECO:0000313" key="7">
    <source>
        <dbReference type="Proteomes" id="UP000304928"/>
    </source>
</evidence>
<dbReference type="Proteomes" id="UP000304928">
    <property type="component" value="Unassembled WGS sequence"/>
</dbReference>
<dbReference type="CDD" id="cd00067">
    <property type="entry name" value="GAL4"/>
    <property type="match status" value="1"/>
</dbReference>
<feature type="region of interest" description="Disordered" evidence="3">
    <location>
        <begin position="104"/>
        <end position="165"/>
    </location>
</feature>
<dbReference type="SMART" id="SM00066">
    <property type="entry name" value="GAL4"/>
    <property type="match status" value="1"/>
</dbReference>
<feature type="non-terminal residue" evidence="6">
    <location>
        <position position="1"/>
    </location>
</feature>
<sequence>QDTEKRRSVRGPKHGGEFRSCHFSALPIPPHQHQLTCTMSDAQQTGHVRRSRATLTKQACDACKTRKVKCTYDESAAPTATAHRPCRRCTRLAIDCTFTVPQKCRGPRRRRTDVSNTASTTTPGEISRPPDDDFLSTDLGQSSLSTSSHLQNVSGRTVTQEVNSLSRPVQSRNLSYLLNSEVVSPTAALLPTTPASLDHTSNYGPATTPLAQRTYQTDSICSRELFKRIIGDYLELVYPVVPVVHRPTFQQDLERERDAYDTDFFLLLVGICALTLGIGSSRFERYRLLDPTLPFQSAEAMINHCYDLFVCHRQASYYDQVSHQKWAVSYCLVTAFFQIGHHNRSRMLEIEAMQLARLLELHRASTYEGLDFVEAQLRRKAFWLIFYSLVHNKLQFARRERLLYLDCAMLRTIDFQALLPTEIEDEYITPDAILPRPTNPDQANIVTAFNMHSKLFCTALMPLWRVSNSGSLDLSRADSDRCCGCECIEVKLQVQSLEDRFEELRFMLDKCPPKLQPWAPNCDSATHDSANSRVSNLQMEIVRANIHITHLWLQCMVLDRLDALHSNNPNLPAQDLSKVWTRREDIARQMLHVLHSFSDEPLEPNGYHTFCKIRDVAVSLLNCPYEEGNRVAIRANEYLHRFTEILWRLDKSELLNSLSLQNWIDTGRQE</sequence>
<dbReference type="GO" id="GO:0008270">
    <property type="term" value="F:zinc ion binding"/>
    <property type="evidence" value="ECO:0007669"/>
    <property type="project" value="InterPro"/>
</dbReference>
<evidence type="ECO:0000256" key="1">
    <source>
        <dbReference type="ARBA" id="ARBA00022723"/>
    </source>
</evidence>
<proteinExistence type="predicted"/>
<evidence type="ECO:0000313" key="6">
    <source>
        <dbReference type="EMBL" id="THW92225.1"/>
    </source>
</evidence>
<accession>A0A4S9BFZ3</accession>
<dbReference type="GO" id="GO:0003677">
    <property type="term" value="F:DNA binding"/>
    <property type="evidence" value="ECO:0007669"/>
    <property type="project" value="InterPro"/>
</dbReference>
<gene>
    <name evidence="6" type="ORF">D6D15_03327</name>
</gene>